<dbReference type="InterPro" id="IPR010998">
    <property type="entry name" value="Integrase_recombinase_N"/>
</dbReference>
<organism evidence="8 9">
    <name type="scientific">Sandarakinorhabdus cyanobacteriorum</name>
    <dbReference type="NCBI Taxonomy" id="1981098"/>
    <lineage>
        <taxon>Bacteria</taxon>
        <taxon>Pseudomonadati</taxon>
        <taxon>Pseudomonadota</taxon>
        <taxon>Alphaproteobacteria</taxon>
        <taxon>Sphingomonadales</taxon>
        <taxon>Sphingosinicellaceae</taxon>
        <taxon>Sandarakinorhabdus</taxon>
    </lineage>
</organism>
<dbReference type="InterPro" id="IPR011010">
    <property type="entry name" value="DNA_brk_join_enz"/>
</dbReference>
<keyword evidence="2" id="KW-0229">DNA integration</keyword>
<evidence type="ECO:0000313" key="9">
    <source>
        <dbReference type="Proteomes" id="UP000216991"/>
    </source>
</evidence>
<dbReference type="InterPro" id="IPR013762">
    <property type="entry name" value="Integrase-like_cat_sf"/>
</dbReference>
<comment type="similarity">
    <text evidence="1">Belongs to the 'phage' integrase family.</text>
</comment>
<keyword evidence="3 5" id="KW-0238">DNA-binding</keyword>
<dbReference type="PROSITE" id="PS51898">
    <property type="entry name" value="TYR_RECOMBINASE"/>
    <property type="match status" value="1"/>
</dbReference>
<evidence type="ECO:0008006" key="10">
    <source>
        <dbReference type="Google" id="ProtNLM"/>
    </source>
</evidence>
<evidence type="ECO:0000256" key="4">
    <source>
        <dbReference type="ARBA" id="ARBA00023172"/>
    </source>
</evidence>
<dbReference type="Proteomes" id="UP000216991">
    <property type="component" value="Unassembled WGS sequence"/>
</dbReference>
<evidence type="ECO:0000259" key="6">
    <source>
        <dbReference type="PROSITE" id="PS51898"/>
    </source>
</evidence>
<evidence type="ECO:0000256" key="2">
    <source>
        <dbReference type="ARBA" id="ARBA00022908"/>
    </source>
</evidence>
<dbReference type="PANTHER" id="PTHR30349">
    <property type="entry name" value="PHAGE INTEGRASE-RELATED"/>
    <property type="match status" value="1"/>
</dbReference>
<evidence type="ECO:0000256" key="3">
    <source>
        <dbReference type="ARBA" id="ARBA00023125"/>
    </source>
</evidence>
<dbReference type="RefSeq" id="WP_094474937.1">
    <property type="nucleotide sequence ID" value="NZ_NOXT01000123.1"/>
</dbReference>
<sequence length="487" mass="55268">MSLKLRYRTWSAKIFVPADVRRHFGGRTHIERSLGTSDRKEAEVAHKQLVAEIAARIHELRNGKPPAVNLRAIYQRERMQAAGGEYQVFMAGADDQTPEELGIEFEIEKIADEFQDERKEMPPHVEARLQALQDALKELQGKDAPVPPVYAMPFSEAAKGYLETWERSAKRKASNTKQQKQATFDLWRGFWGDKPIANIRQRDATAFQDVLRRLDPNWARTATSRALAWPQLLAQFGNHKNGLSQSSINRHMGSLQQVWDWAQERGHCEGANPFAGQRKKLKRGSNAETYLAWETDELKMLLSNPPRRRDLHEIMLVAMFSGLRINEVAALTWGQLREVNGIPYFQIVGAKTEAGNRQVPVHSRLQWLLDRTKGEADARVWPTFNLEGPGKRPGADASKAFSDYKRRLGFKARAKAFHSFRKNVTHIIENAGVPENEWALVLGHERGFTYSTYNPGGTNIANRARLIALLEYPELPEELLQPPGAAL</sequence>
<proteinExistence type="inferred from homology"/>
<dbReference type="PROSITE" id="PS51900">
    <property type="entry name" value="CB"/>
    <property type="match status" value="1"/>
</dbReference>
<accession>A0A255Y7F6</accession>
<dbReference type="OrthoDB" id="9784724at2"/>
<dbReference type="PANTHER" id="PTHR30349:SF41">
    <property type="entry name" value="INTEGRASE_RECOMBINASE PROTEIN MJ0367-RELATED"/>
    <property type="match status" value="1"/>
</dbReference>
<keyword evidence="4" id="KW-0233">DNA recombination</keyword>
<dbReference type="EMBL" id="NOXT01000123">
    <property type="protein sequence ID" value="OYQ25111.1"/>
    <property type="molecule type" value="Genomic_DNA"/>
</dbReference>
<dbReference type="InterPro" id="IPR046668">
    <property type="entry name" value="DUF6538"/>
</dbReference>
<comment type="caution">
    <text evidence="8">The sequence shown here is derived from an EMBL/GenBank/DDBJ whole genome shotgun (WGS) entry which is preliminary data.</text>
</comment>
<protein>
    <recommendedName>
        <fullName evidence="10">Tyr recombinase domain-containing protein</fullName>
    </recommendedName>
</protein>
<feature type="domain" description="Tyr recombinase" evidence="6">
    <location>
        <begin position="288"/>
        <end position="467"/>
    </location>
</feature>
<dbReference type="GO" id="GO:0003677">
    <property type="term" value="F:DNA binding"/>
    <property type="evidence" value="ECO:0007669"/>
    <property type="project" value="UniProtKB-UniRule"/>
</dbReference>
<name>A0A255Y7F6_9SPHN</name>
<evidence type="ECO:0000256" key="5">
    <source>
        <dbReference type="PROSITE-ProRule" id="PRU01248"/>
    </source>
</evidence>
<dbReference type="InterPro" id="IPR002104">
    <property type="entry name" value="Integrase_catalytic"/>
</dbReference>
<evidence type="ECO:0000313" key="8">
    <source>
        <dbReference type="EMBL" id="OYQ25111.1"/>
    </source>
</evidence>
<feature type="domain" description="Core-binding (CB)" evidence="7">
    <location>
        <begin position="152"/>
        <end position="263"/>
    </location>
</feature>
<dbReference type="AlphaFoldDB" id="A0A255Y7F6"/>
<dbReference type="Gene3D" id="1.10.443.10">
    <property type="entry name" value="Intergrase catalytic core"/>
    <property type="match status" value="1"/>
</dbReference>
<dbReference type="GO" id="GO:0006310">
    <property type="term" value="P:DNA recombination"/>
    <property type="evidence" value="ECO:0007669"/>
    <property type="project" value="UniProtKB-KW"/>
</dbReference>
<dbReference type="InterPro" id="IPR050090">
    <property type="entry name" value="Tyrosine_recombinase_XerCD"/>
</dbReference>
<dbReference type="InterPro" id="IPR044068">
    <property type="entry name" value="CB"/>
</dbReference>
<evidence type="ECO:0000256" key="1">
    <source>
        <dbReference type="ARBA" id="ARBA00008857"/>
    </source>
</evidence>
<reference evidence="8 9" key="1">
    <citation type="submission" date="2017-07" db="EMBL/GenBank/DDBJ databases">
        <title>Sandarakinorhabdus cyanobacteriorum sp. nov., a novel bacterium isolated from cyanobacterial aggregates in a eutrophic lake.</title>
        <authorList>
            <person name="Cai H."/>
        </authorList>
    </citation>
    <scope>NUCLEOTIDE SEQUENCE [LARGE SCALE GENOMIC DNA]</scope>
    <source>
        <strain evidence="8 9">TH057</strain>
    </source>
</reference>
<dbReference type="Gene3D" id="1.10.150.130">
    <property type="match status" value="1"/>
</dbReference>
<dbReference type="GO" id="GO:0015074">
    <property type="term" value="P:DNA integration"/>
    <property type="evidence" value="ECO:0007669"/>
    <property type="project" value="UniProtKB-KW"/>
</dbReference>
<dbReference type="Pfam" id="PF20172">
    <property type="entry name" value="DUF6538"/>
    <property type="match status" value="1"/>
</dbReference>
<dbReference type="SUPFAM" id="SSF56349">
    <property type="entry name" value="DNA breaking-rejoining enzymes"/>
    <property type="match status" value="1"/>
</dbReference>
<evidence type="ECO:0000259" key="7">
    <source>
        <dbReference type="PROSITE" id="PS51900"/>
    </source>
</evidence>
<keyword evidence="9" id="KW-1185">Reference proteome</keyword>
<gene>
    <name evidence="8" type="ORF">CHU93_14900</name>
</gene>